<protein>
    <submittedName>
        <fullName evidence="2">IS1595 family transposase</fullName>
    </submittedName>
</protein>
<gene>
    <name evidence="2" type="ORF">HH215_09150</name>
</gene>
<dbReference type="Pfam" id="PF12760">
    <property type="entry name" value="Zn_ribbon_IS1595"/>
    <property type="match status" value="1"/>
</dbReference>
<evidence type="ECO:0000313" key="2">
    <source>
        <dbReference type="EMBL" id="QJD83324.1"/>
    </source>
</evidence>
<dbReference type="EMBL" id="CP051680">
    <property type="protein sequence ID" value="QJD83324.1"/>
    <property type="molecule type" value="Genomic_DNA"/>
</dbReference>
<sequence>MELSEMTTFCLSEVSETQWIQKIHDSRWPNGFCCPKCSARHSYTIRTRRLPLYECSACGTQTSLTSGTIMEGSRTPIRLWILAIYLHSKPEGISASRLTRIIGTTYKTAWLICHKIRHAIAHSDQSQLLQGLVRINFAQYGHPYNPTVFRHPQEQPLLIGASMNAAGEFTHIKIKQAVEECSYPQFTCPLDKFPFIRKHVDPQATEIVAVTLKYSKDRNKSLLRICQNASIWINSTFRGIGAKHLQAYLDQYSYGFNMTVLKQDAFSSLFNLSMTTSALPYPELIRKPNIQPKLRLQYAHYLKNAS</sequence>
<accession>A0A7Z2VI66</accession>
<reference evidence="2 3" key="1">
    <citation type="submission" date="2020-04" db="EMBL/GenBank/DDBJ databases">
        <title>Genome sequencing of novel species.</title>
        <authorList>
            <person name="Heo J."/>
            <person name="Kim S.-J."/>
            <person name="Kim J.-S."/>
            <person name="Hong S.-B."/>
            <person name="Kwon S.-W."/>
        </authorList>
    </citation>
    <scope>NUCLEOTIDE SEQUENCE [LARGE SCALE GENOMIC DNA]</scope>
    <source>
        <strain evidence="2 3">MFER-1</strain>
    </source>
</reference>
<organism evidence="2 3">
    <name type="scientific">Cohnella herbarum</name>
    <dbReference type="NCBI Taxonomy" id="2728023"/>
    <lineage>
        <taxon>Bacteria</taxon>
        <taxon>Bacillati</taxon>
        <taxon>Bacillota</taxon>
        <taxon>Bacilli</taxon>
        <taxon>Bacillales</taxon>
        <taxon>Paenibacillaceae</taxon>
        <taxon>Cohnella</taxon>
    </lineage>
</organism>
<dbReference type="RefSeq" id="WP_169279620.1">
    <property type="nucleotide sequence ID" value="NZ_CP051680.1"/>
</dbReference>
<evidence type="ECO:0000259" key="1">
    <source>
        <dbReference type="Pfam" id="PF12760"/>
    </source>
</evidence>
<name>A0A7Z2VI66_9BACL</name>
<dbReference type="AlphaFoldDB" id="A0A7Z2VI66"/>
<evidence type="ECO:0000313" key="3">
    <source>
        <dbReference type="Proteomes" id="UP000502248"/>
    </source>
</evidence>
<dbReference type="KEGG" id="cheb:HH215_09150"/>
<proteinExistence type="predicted"/>
<keyword evidence="3" id="KW-1185">Reference proteome</keyword>
<dbReference type="Proteomes" id="UP000502248">
    <property type="component" value="Chromosome"/>
</dbReference>
<dbReference type="InterPro" id="IPR024442">
    <property type="entry name" value="Transposase_Zn_ribbon"/>
</dbReference>
<feature type="domain" description="Transposase zinc-ribbon" evidence="1">
    <location>
        <begin position="21"/>
        <end position="61"/>
    </location>
</feature>